<evidence type="ECO:0000256" key="1">
    <source>
        <dbReference type="ARBA" id="ARBA00023015"/>
    </source>
</evidence>
<dbReference type="PROSITE" id="PS01124">
    <property type="entry name" value="HTH_ARAC_FAMILY_2"/>
    <property type="match status" value="1"/>
</dbReference>
<dbReference type="PANTHER" id="PTHR43280:SF2">
    <property type="entry name" value="HTH-TYPE TRANSCRIPTIONAL REGULATOR EXSA"/>
    <property type="match status" value="1"/>
</dbReference>
<dbReference type="InterPro" id="IPR011051">
    <property type="entry name" value="RmlC_Cupin_sf"/>
</dbReference>
<evidence type="ECO:0000256" key="3">
    <source>
        <dbReference type="ARBA" id="ARBA00023163"/>
    </source>
</evidence>
<dbReference type="InterPro" id="IPR009057">
    <property type="entry name" value="Homeodomain-like_sf"/>
</dbReference>
<gene>
    <name evidence="5" type="ORF">J2Z32_002263</name>
</gene>
<feature type="domain" description="HTH araC/xylS-type" evidence="4">
    <location>
        <begin position="185"/>
        <end position="283"/>
    </location>
</feature>
<dbReference type="InterPro" id="IPR003313">
    <property type="entry name" value="AraC-bd"/>
</dbReference>
<dbReference type="EMBL" id="JAGGKG010000009">
    <property type="protein sequence ID" value="MBP1905633.1"/>
    <property type="molecule type" value="Genomic_DNA"/>
</dbReference>
<keyword evidence="1" id="KW-0805">Transcription regulation</keyword>
<dbReference type="InterPro" id="IPR014710">
    <property type="entry name" value="RmlC-like_jellyroll"/>
</dbReference>
<keyword evidence="6" id="KW-1185">Reference proteome</keyword>
<dbReference type="Pfam" id="PF02311">
    <property type="entry name" value="AraC_binding"/>
    <property type="match status" value="1"/>
</dbReference>
<evidence type="ECO:0000256" key="2">
    <source>
        <dbReference type="ARBA" id="ARBA00023125"/>
    </source>
</evidence>
<dbReference type="SMART" id="SM00342">
    <property type="entry name" value="HTH_ARAC"/>
    <property type="match status" value="1"/>
</dbReference>
<dbReference type="PRINTS" id="PR00032">
    <property type="entry name" value="HTHARAC"/>
</dbReference>
<evidence type="ECO:0000313" key="6">
    <source>
        <dbReference type="Proteomes" id="UP001519272"/>
    </source>
</evidence>
<keyword evidence="3" id="KW-0804">Transcription</keyword>
<dbReference type="InterPro" id="IPR018060">
    <property type="entry name" value="HTH_AraC"/>
</dbReference>
<dbReference type="RefSeq" id="WP_210089252.1">
    <property type="nucleotide sequence ID" value="NZ_JAGGKG010000009.1"/>
</dbReference>
<evidence type="ECO:0000259" key="4">
    <source>
        <dbReference type="PROSITE" id="PS01124"/>
    </source>
</evidence>
<dbReference type="Gene3D" id="1.10.10.60">
    <property type="entry name" value="Homeodomain-like"/>
    <property type="match status" value="2"/>
</dbReference>
<comment type="caution">
    <text evidence="5">The sequence shown here is derived from an EMBL/GenBank/DDBJ whole genome shotgun (WGS) entry which is preliminary data.</text>
</comment>
<sequence>MQYKYELVQRDNHLPLKIIIHQYNRPVHVPLHWHDSVEISYVLSGKIDDIYIDGTHYSSNAGDIVVINSKALHSFTTRNNGDREAVTILIPYDFIKPCVQGSETIEFDCISIVENDQRRLAHFAELRKLLNAVVVSHLKQHRDQFAHIHLTALSYQIIYVLLKYFVIRKEEKQAVQTSKHRERLLSIKNYVERHYDQNLSVEQIAHTFQLSPQYMSRFFIKHTGMTLFQYINELRLEKAYRDLMNTDLSILNVAMNHGFPNEKSFIRVFKNGYGVTPHQYRKARKGSMIIKDEN</sequence>
<dbReference type="SUPFAM" id="SSF46689">
    <property type="entry name" value="Homeodomain-like"/>
    <property type="match status" value="2"/>
</dbReference>
<dbReference type="Proteomes" id="UP001519272">
    <property type="component" value="Unassembled WGS sequence"/>
</dbReference>
<evidence type="ECO:0000313" key="5">
    <source>
        <dbReference type="EMBL" id="MBP1905633.1"/>
    </source>
</evidence>
<organism evidence="5 6">
    <name type="scientific">Paenibacillus turicensis</name>
    <dbReference type="NCBI Taxonomy" id="160487"/>
    <lineage>
        <taxon>Bacteria</taxon>
        <taxon>Bacillati</taxon>
        <taxon>Bacillota</taxon>
        <taxon>Bacilli</taxon>
        <taxon>Bacillales</taxon>
        <taxon>Paenibacillaceae</taxon>
        <taxon>Paenibacillus</taxon>
    </lineage>
</organism>
<dbReference type="Gene3D" id="2.60.120.10">
    <property type="entry name" value="Jelly Rolls"/>
    <property type="match status" value="1"/>
</dbReference>
<keyword evidence="2" id="KW-0238">DNA-binding</keyword>
<protein>
    <submittedName>
        <fullName evidence="5">AraC-like DNA-binding protein</fullName>
    </submittedName>
</protein>
<dbReference type="SUPFAM" id="SSF51182">
    <property type="entry name" value="RmlC-like cupins"/>
    <property type="match status" value="1"/>
</dbReference>
<dbReference type="InterPro" id="IPR020449">
    <property type="entry name" value="Tscrpt_reg_AraC-type_HTH"/>
</dbReference>
<dbReference type="CDD" id="cd02208">
    <property type="entry name" value="cupin_RmlC-like"/>
    <property type="match status" value="1"/>
</dbReference>
<dbReference type="PANTHER" id="PTHR43280">
    <property type="entry name" value="ARAC-FAMILY TRANSCRIPTIONAL REGULATOR"/>
    <property type="match status" value="1"/>
</dbReference>
<proteinExistence type="predicted"/>
<reference evidence="5 6" key="1">
    <citation type="submission" date="2021-03" db="EMBL/GenBank/DDBJ databases">
        <title>Genomic Encyclopedia of Type Strains, Phase IV (KMG-IV): sequencing the most valuable type-strain genomes for metagenomic binning, comparative biology and taxonomic classification.</title>
        <authorList>
            <person name="Goeker M."/>
        </authorList>
    </citation>
    <scope>NUCLEOTIDE SEQUENCE [LARGE SCALE GENOMIC DNA]</scope>
    <source>
        <strain evidence="5 6">DSM 14349</strain>
    </source>
</reference>
<name>A0ABS4FSR9_9BACL</name>
<dbReference type="Pfam" id="PF12833">
    <property type="entry name" value="HTH_18"/>
    <property type="match status" value="1"/>
</dbReference>
<accession>A0ABS4FSR9</accession>